<evidence type="ECO:0000313" key="2">
    <source>
        <dbReference type="Proteomes" id="UP000187203"/>
    </source>
</evidence>
<gene>
    <name evidence="1" type="ORF">COLO4_02384</name>
</gene>
<accession>A0A1R3L183</accession>
<reference evidence="2" key="1">
    <citation type="submission" date="2013-09" db="EMBL/GenBank/DDBJ databases">
        <title>Corchorus olitorius genome sequencing.</title>
        <authorList>
            <person name="Alam M."/>
            <person name="Haque M.S."/>
            <person name="Islam M.S."/>
            <person name="Emdad E.M."/>
            <person name="Islam M.M."/>
            <person name="Ahmed B."/>
            <person name="Halim A."/>
            <person name="Hossen Q.M.M."/>
            <person name="Hossain M.Z."/>
            <person name="Ahmed R."/>
            <person name="Khan M.M."/>
            <person name="Islam R."/>
            <person name="Rashid M.M."/>
            <person name="Khan S.A."/>
            <person name="Rahman M.S."/>
            <person name="Alam M."/>
            <person name="Yahiya A.S."/>
            <person name="Khan M.S."/>
            <person name="Azam M.S."/>
            <person name="Haque T."/>
            <person name="Lashkar M.Z.H."/>
            <person name="Akhand A.I."/>
            <person name="Morshed G."/>
            <person name="Roy S."/>
            <person name="Uddin K.S."/>
            <person name="Rabeya T."/>
            <person name="Hossain A.S."/>
            <person name="Chowdhury A."/>
            <person name="Snigdha A.R."/>
            <person name="Mortoza M.S."/>
            <person name="Matin S.A."/>
            <person name="Hoque S.M.E."/>
            <person name="Islam M.K."/>
            <person name="Roy D.K."/>
            <person name="Haider R."/>
            <person name="Moosa M.M."/>
            <person name="Elias S.M."/>
            <person name="Hasan A.M."/>
            <person name="Jahan S."/>
            <person name="Shafiuddin M."/>
            <person name="Mahmood N."/>
            <person name="Shommy N.S."/>
        </authorList>
    </citation>
    <scope>NUCLEOTIDE SEQUENCE [LARGE SCALE GENOMIC DNA]</scope>
    <source>
        <strain evidence="2">cv. O-4</strain>
    </source>
</reference>
<proteinExistence type="predicted"/>
<comment type="caution">
    <text evidence="1">The sequence shown here is derived from an EMBL/GenBank/DDBJ whole genome shotgun (WGS) entry which is preliminary data.</text>
</comment>
<keyword evidence="2" id="KW-1185">Reference proteome</keyword>
<evidence type="ECO:0000313" key="1">
    <source>
        <dbReference type="EMBL" id="OMP13038.1"/>
    </source>
</evidence>
<dbReference type="Proteomes" id="UP000187203">
    <property type="component" value="Unassembled WGS sequence"/>
</dbReference>
<dbReference type="AlphaFoldDB" id="A0A1R3L183"/>
<organism evidence="1 2">
    <name type="scientific">Corchorus olitorius</name>
    <dbReference type="NCBI Taxonomy" id="93759"/>
    <lineage>
        <taxon>Eukaryota</taxon>
        <taxon>Viridiplantae</taxon>
        <taxon>Streptophyta</taxon>
        <taxon>Embryophyta</taxon>
        <taxon>Tracheophyta</taxon>
        <taxon>Spermatophyta</taxon>
        <taxon>Magnoliopsida</taxon>
        <taxon>eudicotyledons</taxon>
        <taxon>Gunneridae</taxon>
        <taxon>Pentapetalae</taxon>
        <taxon>rosids</taxon>
        <taxon>malvids</taxon>
        <taxon>Malvales</taxon>
        <taxon>Malvaceae</taxon>
        <taxon>Grewioideae</taxon>
        <taxon>Apeibeae</taxon>
        <taxon>Corchorus</taxon>
    </lineage>
</organism>
<sequence>MHEDQHAAVFLDMLADPASCLRFGANGLHRNRGEILQRVRRQFLRPLHLPHLAVGIGRNGNRHRIHLQTRSTLAAKSTAAFSDGARVVATRRLTGVVPATVCPVGVMTPIGRPPQPASRATMAIMATKRMGITLLSYNPEAARQQPGERIFYRRRNRRASNHSTGADNFRPVCDDDRRALARRQPTQIGKPDFGDENIDIMFGVAGEIPRAADAVHHVRSTDMGGIDVSIDIEFQRRVDADDAKARMTSGCC</sequence>
<protein>
    <submittedName>
        <fullName evidence="1">Uncharacterized protein</fullName>
    </submittedName>
</protein>
<name>A0A1R3L183_9ROSI</name>
<dbReference type="EMBL" id="AWUE01005314">
    <property type="protein sequence ID" value="OMP13038.1"/>
    <property type="molecule type" value="Genomic_DNA"/>
</dbReference>